<dbReference type="KEGG" id="psti:SOO65_13260"/>
<evidence type="ECO:0000256" key="1">
    <source>
        <dbReference type="SAM" id="Coils"/>
    </source>
</evidence>
<dbReference type="GO" id="GO:0016887">
    <property type="term" value="F:ATP hydrolysis activity"/>
    <property type="evidence" value="ECO:0007669"/>
    <property type="project" value="InterPro"/>
</dbReference>
<sequence>MRLIRLRVRNIASLKGEQEVNFQEIQSHSSLFAITGETGSGKSSILNSIGLALYGQIYKKNVTQLDVVTLGEKDGSIELIFQVKGKYYLADWRARVRKQNGEPYSTPQTPTRNLYTLEGPDFESAKNIATVNTTELLNLDFDQFCKCIILNQGEFAKFLTSSFTDRKEILEKLYPGEMLESMGRELKSEIDQLQKAKSDIEIEREALKGDGLTGDNLKEQKESLESELKILEGTFKHIEELDYHFVSLTSNHDKHGENNRKIETIKKEMSELTKSYNLLLKSGQEILEKKDLALKNLETRLPALQVLLTKEETLKNLEAQLKQLQVKALTHANVIEKLTQDSKIIDEKEVSLNSKLETTEKEFNFSLNDLRGLRKELEEAFDLFADKEVKDEEMKGIKLRLQEIELQGKETKKESEGLSEKLKAFPADLKSLESQIENKKKDLQKDLEKKQRAEVALESLKKAIIEINQEKEVSDRRIETLLALIKKTELELIPIETTLKLQEVLSASLICVDHALTSSKESCPVCEQFVPHKRLEELKANLTKTDLKEIETRGRELNLLLLKSREEERILSEKKNTLTIQTEMRQKEMTEHTVEAAKTLPSLESLDKELADIKKQVWDFDNLQKEHLKLETELKKSREQYGALKLDLQKKEQVLAVTQEKLSVLESKTKNLVTEFNKDNIRDLKKDLRLLASYLEAEAELQKCRQEKEHISLQLKDKTFEKTQLEVELKRLSEEASILKTTLQTELQGKLAKDLIQELNAVAKKAQEDWAQQEQNQRKQELQLKEFQSRMYELDKLTKDYDLHFSQELHQIREKAKTLSISEETLATLIGHLANLSLTLESEKVLFIPISESLKTQKDHYKNAVNECRMKFASVRARLEDWEKLQDKILLLNLKAKDIQEKLDRRGRLSEVLGKDELRTFVLSLVEENLIEQTNQELQKLCQGRYEILHQSRRMKLTPEFYIMDKFREGNLRKVSTLSGGETFMVSLAMALGLAEMTRGQAEIDSLFIDEGFGTLDQESLEDVLDMLQQIQTRGLMVGIISHIKSLTSAIPVNLVLSKKQDGTSSVSIKMN</sequence>
<evidence type="ECO:0000259" key="2">
    <source>
        <dbReference type="Pfam" id="PF13476"/>
    </source>
</evidence>
<dbReference type="PANTHER" id="PTHR32114">
    <property type="entry name" value="ABC TRANSPORTER ABCH.3"/>
    <property type="match status" value="1"/>
</dbReference>
<evidence type="ECO:0000313" key="4">
    <source>
        <dbReference type="Proteomes" id="UP001324634"/>
    </source>
</evidence>
<feature type="coiled-coil region" evidence="1">
    <location>
        <begin position="387"/>
        <end position="477"/>
    </location>
</feature>
<accession>A0AAX4HKA1</accession>
<dbReference type="Gene3D" id="3.40.50.300">
    <property type="entry name" value="P-loop containing nucleotide triphosphate hydrolases"/>
    <property type="match status" value="2"/>
</dbReference>
<organism evidence="3 4">
    <name type="scientific">Peredibacter starrii</name>
    <dbReference type="NCBI Taxonomy" id="28202"/>
    <lineage>
        <taxon>Bacteria</taxon>
        <taxon>Pseudomonadati</taxon>
        <taxon>Bdellovibrionota</taxon>
        <taxon>Bacteriovoracia</taxon>
        <taxon>Bacteriovoracales</taxon>
        <taxon>Bacteriovoracaceae</taxon>
        <taxon>Peredibacter</taxon>
    </lineage>
</organism>
<reference evidence="3 4" key="1">
    <citation type="submission" date="2023-11" db="EMBL/GenBank/DDBJ databases">
        <title>Peredibacter starrii A3.12.</title>
        <authorList>
            <person name="Mitchell R.J."/>
        </authorList>
    </citation>
    <scope>NUCLEOTIDE SEQUENCE [LARGE SCALE GENOMIC DNA]</scope>
    <source>
        <strain evidence="3 4">A3.12</strain>
    </source>
</reference>
<protein>
    <submittedName>
        <fullName evidence="3">SMC family ATPase</fullName>
    </submittedName>
</protein>
<keyword evidence="4" id="KW-1185">Reference proteome</keyword>
<dbReference type="InterPro" id="IPR027417">
    <property type="entry name" value="P-loop_NTPase"/>
</dbReference>
<feature type="coiled-coil region" evidence="1">
    <location>
        <begin position="620"/>
        <end position="668"/>
    </location>
</feature>
<dbReference type="Proteomes" id="UP001324634">
    <property type="component" value="Chromosome"/>
</dbReference>
<feature type="coiled-coil region" evidence="1">
    <location>
        <begin position="179"/>
        <end position="241"/>
    </location>
</feature>
<gene>
    <name evidence="3" type="ORF">SOO65_13260</name>
</gene>
<feature type="domain" description="Rad50/SbcC-type AAA" evidence="2">
    <location>
        <begin position="5"/>
        <end position="238"/>
    </location>
</feature>
<dbReference type="EMBL" id="CP139487">
    <property type="protein sequence ID" value="WPU63657.1"/>
    <property type="molecule type" value="Genomic_DNA"/>
</dbReference>
<dbReference type="GO" id="GO:0006302">
    <property type="term" value="P:double-strand break repair"/>
    <property type="evidence" value="ECO:0007669"/>
    <property type="project" value="InterPro"/>
</dbReference>
<dbReference type="InterPro" id="IPR038729">
    <property type="entry name" value="Rad50/SbcC_AAA"/>
</dbReference>
<name>A0AAX4HKA1_9BACT</name>
<dbReference type="AlphaFoldDB" id="A0AAX4HKA1"/>
<dbReference type="PANTHER" id="PTHR32114:SF2">
    <property type="entry name" value="ABC TRANSPORTER ABCH.3"/>
    <property type="match status" value="1"/>
</dbReference>
<dbReference type="Pfam" id="PF13558">
    <property type="entry name" value="SbcC_Walker_B"/>
    <property type="match status" value="1"/>
</dbReference>
<feature type="coiled-coil region" evidence="1">
    <location>
        <begin position="307"/>
        <end position="334"/>
    </location>
</feature>
<evidence type="ECO:0000313" key="3">
    <source>
        <dbReference type="EMBL" id="WPU63657.1"/>
    </source>
</evidence>
<dbReference type="SUPFAM" id="SSF52540">
    <property type="entry name" value="P-loop containing nucleoside triphosphate hydrolases"/>
    <property type="match status" value="2"/>
</dbReference>
<dbReference type="Pfam" id="PF13476">
    <property type="entry name" value="AAA_23"/>
    <property type="match status" value="1"/>
</dbReference>
<proteinExistence type="predicted"/>
<dbReference type="RefSeq" id="WP_321390760.1">
    <property type="nucleotide sequence ID" value="NZ_CP139487.1"/>
</dbReference>
<feature type="coiled-coil region" evidence="1">
    <location>
        <begin position="694"/>
        <end position="776"/>
    </location>
</feature>
<keyword evidence="1" id="KW-0175">Coiled coil</keyword>